<keyword evidence="6" id="KW-1185">Reference proteome</keyword>
<evidence type="ECO:0000256" key="2">
    <source>
        <dbReference type="ARBA" id="ARBA00022801"/>
    </source>
</evidence>
<evidence type="ECO:0000313" key="5">
    <source>
        <dbReference type="EMBL" id="PLR34484.1"/>
    </source>
</evidence>
<feature type="domain" description="HTH cro/C1-type" evidence="3">
    <location>
        <begin position="274"/>
        <end position="292"/>
    </location>
</feature>
<dbReference type="RefSeq" id="WP_101824824.1">
    <property type="nucleotide sequence ID" value="NZ_PJZH01000011.1"/>
</dbReference>
<dbReference type="OrthoDB" id="8776734at2"/>
<dbReference type="Proteomes" id="UP000234503">
    <property type="component" value="Unassembled WGS sequence"/>
</dbReference>
<proteinExistence type="predicted"/>
<keyword evidence="1" id="KW-0732">Signal</keyword>
<dbReference type="SMART" id="SM00257">
    <property type="entry name" value="LysM"/>
    <property type="match status" value="1"/>
</dbReference>
<dbReference type="CDD" id="cd00118">
    <property type="entry name" value="LysM"/>
    <property type="match status" value="1"/>
</dbReference>
<organism evidence="5 6">
    <name type="scientific">Chimaeribacter coloradensis</name>
    <dbReference type="NCBI Taxonomy" id="2060068"/>
    <lineage>
        <taxon>Bacteria</taxon>
        <taxon>Pseudomonadati</taxon>
        <taxon>Pseudomonadota</taxon>
        <taxon>Gammaproteobacteria</taxon>
        <taxon>Enterobacterales</taxon>
        <taxon>Yersiniaceae</taxon>
        <taxon>Chimaeribacter</taxon>
    </lineage>
</organism>
<protein>
    <submittedName>
        <fullName evidence="5">TIGR02594 family protein</fullName>
    </submittedName>
</protein>
<dbReference type="InterPro" id="IPR001387">
    <property type="entry name" value="Cro/C1-type_HTH"/>
</dbReference>
<dbReference type="SUPFAM" id="SSF54106">
    <property type="entry name" value="LysM domain"/>
    <property type="match status" value="1"/>
</dbReference>
<dbReference type="InterPro" id="IPR018392">
    <property type="entry name" value="LysM"/>
</dbReference>
<reference evidence="5 6" key="1">
    <citation type="submission" date="2017-12" db="EMBL/GenBank/DDBJ databases">
        <title>Characterization of six clinical isolates of Enterochimera gen. nov., a novel genus of the Yersiniaciae family and the three species Enterochimera arupensis sp. nov., Enterochimera coloradensis sp. nov, and Enterochimera californica sp. nov.</title>
        <authorList>
            <person name="Rossi A."/>
            <person name="Fisher M."/>
        </authorList>
    </citation>
    <scope>NUCLEOTIDE SEQUENCE [LARGE SCALE GENOMIC DNA]</scope>
    <source>
        <strain evidence="6">2016-Iso4</strain>
    </source>
</reference>
<dbReference type="InterPro" id="IPR038765">
    <property type="entry name" value="Papain-like_cys_pep_sf"/>
</dbReference>
<dbReference type="NCBIfam" id="TIGR02594">
    <property type="entry name" value="TIGR02594 family protein"/>
    <property type="match status" value="1"/>
</dbReference>
<dbReference type="InterPro" id="IPR013423">
    <property type="entry name" value="CHP02594"/>
</dbReference>
<keyword evidence="2" id="KW-0378">Hydrolase</keyword>
<dbReference type="GO" id="GO:0016787">
    <property type="term" value="F:hydrolase activity"/>
    <property type="evidence" value="ECO:0007669"/>
    <property type="project" value="UniProtKB-KW"/>
</dbReference>
<dbReference type="PROSITE" id="PS51782">
    <property type="entry name" value="LYSM"/>
    <property type="match status" value="1"/>
</dbReference>
<dbReference type="SUPFAM" id="SSF54001">
    <property type="entry name" value="Cysteine proteinases"/>
    <property type="match status" value="1"/>
</dbReference>
<dbReference type="AlphaFoldDB" id="A0A2N5E207"/>
<evidence type="ECO:0000313" key="6">
    <source>
        <dbReference type="Proteomes" id="UP000234503"/>
    </source>
</evidence>
<evidence type="ECO:0000259" key="4">
    <source>
        <dbReference type="PROSITE" id="PS51782"/>
    </source>
</evidence>
<comment type="caution">
    <text evidence="5">The sequence shown here is derived from an EMBL/GenBank/DDBJ whole genome shotgun (WGS) entry which is preliminary data.</text>
</comment>
<evidence type="ECO:0000259" key="3">
    <source>
        <dbReference type="PROSITE" id="PS50943"/>
    </source>
</evidence>
<sequence length="565" mass="64136">MKNIKFIKATNHQDIKTVEYEAADGTRLLRSGGDLSWRFNNPGNLQAAKDIRKQPGRIGIGTVYNPNKHDFAIFASYEDGVNAKKLLLKNKYGNFTIDEMIKKYAPEEDGNNTKEYSEHIIKHSGTSRDKKIGEMDEATFKKVMNAIQIKEGNGRPGKEKWVYTTNIIVSDGSRPISNHPFKVTIGTCTYEWVTNECGELPPIVHINEGMRIEVKVKEPSGKESTVYSATAGNRTKNLLLKKNFLEYKANTLLNDPPKPREKSEPNTISYIIQSGDTLEKISKRFDVSVAEITSINNFKDVNKIYPGEKIFIYGRKTISVDLSEQQPWVEKGKSYPVPSYPSKNEIELKSKKTSIPKTVENIESKGGKSKATGQAFIPLIQKEAPWMEIAIEEARKWGGINESKISDNFHKLLSPKTKRDLSNTPWCASFVNYCLYFSIRVRSNNYAGSNSFTEKDSNFKKIKNPVYGSLAIWKKGENGHVAFVYGKDVITNEIIVLGGNQNDSINFMLQSDTTKKFVGFYIPTIYEPDFNKKLDIYDIVELNRHFGTEYTREEKGKTKKTIKDR</sequence>
<dbReference type="InterPro" id="IPR036779">
    <property type="entry name" value="LysM_dom_sf"/>
</dbReference>
<evidence type="ECO:0000256" key="1">
    <source>
        <dbReference type="ARBA" id="ARBA00022729"/>
    </source>
</evidence>
<dbReference type="InterPro" id="IPR007921">
    <property type="entry name" value="CHAP_dom"/>
</dbReference>
<gene>
    <name evidence="5" type="ORF">CYR32_12525</name>
</gene>
<dbReference type="Gene3D" id="3.10.350.10">
    <property type="entry name" value="LysM domain"/>
    <property type="match status" value="1"/>
</dbReference>
<name>A0A2N5E207_9GAMM</name>
<accession>A0A2N5E207</accession>
<feature type="domain" description="LysM" evidence="4">
    <location>
        <begin position="268"/>
        <end position="312"/>
    </location>
</feature>
<dbReference type="PROSITE" id="PS50943">
    <property type="entry name" value="HTH_CROC1"/>
    <property type="match status" value="1"/>
</dbReference>
<dbReference type="Pfam" id="PF01476">
    <property type="entry name" value="LysM"/>
    <property type="match status" value="1"/>
</dbReference>
<dbReference type="EMBL" id="PJZH01000011">
    <property type="protein sequence ID" value="PLR34484.1"/>
    <property type="molecule type" value="Genomic_DNA"/>
</dbReference>
<dbReference type="Pfam" id="PF05257">
    <property type="entry name" value="CHAP"/>
    <property type="match status" value="1"/>
</dbReference>